<dbReference type="EMBL" id="CP005386">
    <property type="protein sequence ID" value="AGL28722.1"/>
    <property type="molecule type" value="Genomic_DNA"/>
</dbReference>
<proteinExistence type="predicted"/>
<protein>
    <submittedName>
        <fullName evidence="2">Uncharacterized protein</fullName>
    </submittedName>
</protein>
<dbReference type="BioCyc" id="MTUB1310114:G13A2-3305-MONOMER"/>
<dbReference type="Proteomes" id="UP000013548">
    <property type="component" value="Chromosome"/>
</dbReference>
<gene>
    <name evidence="2" type="ORF">J113_22895</name>
</gene>
<dbReference type="HOGENOM" id="CLU_2480088_0_0_11"/>
<dbReference type="KEGG" id="mtuc:J113_22895"/>
<feature type="compositionally biased region" description="Basic and acidic residues" evidence="1">
    <location>
        <begin position="7"/>
        <end position="23"/>
    </location>
</feature>
<feature type="compositionally biased region" description="Polar residues" evidence="1">
    <location>
        <begin position="78"/>
        <end position="87"/>
    </location>
</feature>
<reference evidence="2 3" key="1">
    <citation type="journal article" date="2013" name="Genome Announc.">
        <title>Whole-Genome Sequences of Four Clinical Isolates of Mycobacterium tuberculosis from Tamil Nadu, South India.</title>
        <authorList>
            <person name="Narayanan S."/>
            <person name="Deshpande U."/>
        </authorList>
    </citation>
    <scope>NUCLEOTIDE SEQUENCE [LARGE SCALE GENOMIC DNA]</scope>
    <source>
        <strain evidence="2 3">CAS/NITR204</strain>
    </source>
</reference>
<dbReference type="AlphaFoldDB" id="R4MMK5"/>
<evidence type="ECO:0000313" key="2">
    <source>
        <dbReference type="EMBL" id="AGL28722.1"/>
    </source>
</evidence>
<evidence type="ECO:0000313" key="3">
    <source>
        <dbReference type="Proteomes" id="UP000013548"/>
    </source>
</evidence>
<accession>R4MMK5</accession>
<sequence length="87" mass="8888">MTASPTLHRDVDHTHTDRQDDLRSGSGRPAAGVSPPPSGLMLGDRTTPSIVAPDAARASKSALVDPGLGHDVKLAPPGSSTDQLVAQ</sequence>
<feature type="region of interest" description="Disordered" evidence="1">
    <location>
        <begin position="1"/>
        <end position="87"/>
    </location>
</feature>
<name>R4MMK5_MYCTX</name>
<evidence type="ECO:0000256" key="1">
    <source>
        <dbReference type="SAM" id="MobiDB-lite"/>
    </source>
</evidence>
<organism evidence="2 3">
    <name type="scientific">Mycobacterium tuberculosis CAS/NITR204</name>
    <dbReference type="NCBI Taxonomy" id="1310114"/>
    <lineage>
        <taxon>Bacteria</taxon>
        <taxon>Bacillati</taxon>
        <taxon>Actinomycetota</taxon>
        <taxon>Actinomycetes</taxon>
        <taxon>Mycobacteriales</taxon>
        <taxon>Mycobacteriaceae</taxon>
        <taxon>Mycobacterium</taxon>
        <taxon>Mycobacterium tuberculosis complex</taxon>
    </lineage>
</organism>
<dbReference type="PATRIC" id="fig|1310114.3.peg.4811"/>